<evidence type="ECO:0000313" key="3">
    <source>
        <dbReference type="Proteomes" id="UP000663864"/>
    </source>
</evidence>
<proteinExistence type="predicted"/>
<reference evidence="1" key="1">
    <citation type="submission" date="2021-02" db="EMBL/GenBank/DDBJ databases">
        <authorList>
            <person name="Nowell W R."/>
        </authorList>
    </citation>
    <scope>NUCLEOTIDE SEQUENCE</scope>
</reference>
<dbReference type="AlphaFoldDB" id="A0A815BXD4"/>
<sequence length="53" mass="6067">FNVAEYDTVAVECDNHEMIVDNQQVGDNKGYHNNMIGSGEQVYIGKDYREKNN</sequence>
<protein>
    <submittedName>
        <fullName evidence="1">Uncharacterized protein</fullName>
    </submittedName>
</protein>
<name>A0A815BXD4_9BILA</name>
<evidence type="ECO:0000313" key="2">
    <source>
        <dbReference type="EMBL" id="CAF3794870.1"/>
    </source>
</evidence>
<evidence type="ECO:0000313" key="1">
    <source>
        <dbReference type="EMBL" id="CAF1275890.1"/>
    </source>
</evidence>
<dbReference type="Proteomes" id="UP000663864">
    <property type="component" value="Unassembled WGS sequence"/>
</dbReference>
<organism evidence="1 3">
    <name type="scientific">Rotaria sordida</name>
    <dbReference type="NCBI Taxonomy" id="392033"/>
    <lineage>
        <taxon>Eukaryota</taxon>
        <taxon>Metazoa</taxon>
        <taxon>Spiralia</taxon>
        <taxon>Gnathifera</taxon>
        <taxon>Rotifera</taxon>
        <taxon>Eurotatoria</taxon>
        <taxon>Bdelloidea</taxon>
        <taxon>Philodinida</taxon>
        <taxon>Philodinidae</taxon>
        <taxon>Rotaria</taxon>
    </lineage>
</organism>
<gene>
    <name evidence="2" type="ORF">JBS370_LOCUS14962</name>
    <name evidence="1" type="ORF">ZHD862_LOCUS26666</name>
</gene>
<accession>A0A815BXD4</accession>
<dbReference type="EMBL" id="CAJNOT010002025">
    <property type="protein sequence ID" value="CAF1275890.1"/>
    <property type="molecule type" value="Genomic_DNA"/>
</dbReference>
<dbReference type="Proteomes" id="UP000663836">
    <property type="component" value="Unassembled WGS sequence"/>
</dbReference>
<feature type="non-terminal residue" evidence="1">
    <location>
        <position position="1"/>
    </location>
</feature>
<dbReference type="EMBL" id="CAJOBD010001392">
    <property type="protein sequence ID" value="CAF3794870.1"/>
    <property type="molecule type" value="Genomic_DNA"/>
</dbReference>
<comment type="caution">
    <text evidence="1">The sequence shown here is derived from an EMBL/GenBank/DDBJ whole genome shotgun (WGS) entry which is preliminary data.</text>
</comment>